<dbReference type="Pfam" id="PF18912">
    <property type="entry name" value="DZR_2"/>
    <property type="match status" value="1"/>
</dbReference>
<reference evidence="5" key="1">
    <citation type="journal article" date="2019" name="Int. J. Syst. Evol. Microbiol.">
        <title>The Global Catalogue of Microorganisms (GCM) 10K type strain sequencing project: providing services to taxonomists for standard genome sequencing and annotation.</title>
        <authorList>
            <consortium name="The Broad Institute Genomics Platform"/>
            <consortium name="The Broad Institute Genome Sequencing Center for Infectious Disease"/>
            <person name="Wu L."/>
            <person name="Ma J."/>
        </authorList>
    </citation>
    <scope>NUCLEOTIDE SEQUENCE [LARGE SCALE GENOMIC DNA]</scope>
    <source>
        <strain evidence="5">CGMCC 1.12989</strain>
    </source>
</reference>
<dbReference type="InterPro" id="IPR029057">
    <property type="entry name" value="PRTase-like"/>
</dbReference>
<sequence>MASPHLLTPLIDLVFPPRCPLCGDAVAEQGGLCAACWQTLPAPGEPACALCQRPMPDTVTPGEGAICAPCMKEPPRHDGIAAATLYAESSRKLVLALKHGRKLALATLLGRIMASRMPPLDGDWLVVPVPLHRWRIWRRGFNQSDLLAEHIARARGAVLAVDALQRHRATPSLGGLSRRERAVALKGAIVANARWRERLRGARVLLVDDVMTSGATTDACVTALRKIGVGQVRIACFARVIDEVLPPA</sequence>
<evidence type="ECO:0000313" key="5">
    <source>
        <dbReference type="Proteomes" id="UP001595828"/>
    </source>
</evidence>
<dbReference type="CDD" id="cd06223">
    <property type="entry name" value="PRTases_typeI"/>
    <property type="match status" value="1"/>
</dbReference>
<feature type="domain" description="Double zinc ribbon" evidence="3">
    <location>
        <begin position="10"/>
        <end position="71"/>
    </location>
</feature>
<comment type="caution">
    <text evidence="4">The sequence shown here is derived from an EMBL/GenBank/DDBJ whole genome shotgun (WGS) entry which is preliminary data.</text>
</comment>
<dbReference type="InterPro" id="IPR000836">
    <property type="entry name" value="PRTase_dom"/>
</dbReference>
<dbReference type="EMBL" id="JBHSDR010000006">
    <property type="protein sequence ID" value="MFC4295231.1"/>
    <property type="molecule type" value="Genomic_DNA"/>
</dbReference>
<protein>
    <submittedName>
        <fullName evidence="4">Double zinc ribbon domain-containing protein</fullName>
    </submittedName>
</protein>
<dbReference type="PANTHER" id="PTHR47505">
    <property type="entry name" value="DNA UTILIZATION PROTEIN YHGH"/>
    <property type="match status" value="1"/>
</dbReference>
<evidence type="ECO:0000259" key="3">
    <source>
        <dbReference type="Pfam" id="PF18912"/>
    </source>
</evidence>
<dbReference type="InterPro" id="IPR044005">
    <property type="entry name" value="DZR_2"/>
</dbReference>
<dbReference type="PANTHER" id="PTHR47505:SF1">
    <property type="entry name" value="DNA UTILIZATION PROTEIN YHGH"/>
    <property type="match status" value="1"/>
</dbReference>
<organism evidence="4 5">
    <name type="scientific">Novosphingobium tardum</name>
    <dbReference type="NCBI Taxonomy" id="1538021"/>
    <lineage>
        <taxon>Bacteria</taxon>
        <taxon>Pseudomonadati</taxon>
        <taxon>Pseudomonadota</taxon>
        <taxon>Alphaproteobacteria</taxon>
        <taxon>Sphingomonadales</taxon>
        <taxon>Sphingomonadaceae</taxon>
        <taxon>Novosphingobium</taxon>
    </lineage>
</organism>
<proteinExistence type="inferred from homology"/>
<keyword evidence="5" id="KW-1185">Reference proteome</keyword>
<dbReference type="SUPFAM" id="SSF53271">
    <property type="entry name" value="PRTase-like"/>
    <property type="match status" value="1"/>
</dbReference>
<dbReference type="RefSeq" id="WP_379538713.1">
    <property type="nucleotide sequence ID" value="NZ_JBHSDR010000006.1"/>
</dbReference>
<name>A0ABV8RSL3_9SPHN</name>
<dbReference type="Proteomes" id="UP001595828">
    <property type="component" value="Unassembled WGS sequence"/>
</dbReference>
<evidence type="ECO:0000313" key="4">
    <source>
        <dbReference type="EMBL" id="MFC4295231.1"/>
    </source>
</evidence>
<dbReference type="Pfam" id="PF00156">
    <property type="entry name" value="Pribosyltran"/>
    <property type="match status" value="1"/>
</dbReference>
<accession>A0ABV8RSL3</accession>
<evidence type="ECO:0000259" key="2">
    <source>
        <dbReference type="Pfam" id="PF00156"/>
    </source>
</evidence>
<dbReference type="InterPro" id="IPR051910">
    <property type="entry name" value="ComF/GntX_DNA_util-trans"/>
</dbReference>
<dbReference type="Gene3D" id="3.40.50.2020">
    <property type="match status" value="1"/>
</dbReference>
<feature type="domain" description="Phosphoribosyltransferase" evidence="2">
    <location>
        <begin position="194"/>
        <end position="241"/>
    </location>
</feature>
<gene>
    <name evidence="4" type="ORF">ACFO0A_09195</name>
</gene>
<evidence type="ECO:0000256" key="1">
    <source>
        <dbReference type="ARBA" id="ARBA00008007"/>
    </source>
</evidence>
<comment type="similarity">
    <text evidence="1">Belongs to the ComF/GntX family.</text>
</comment>